<evidence type="ECO:0000256" key="1">
    <source>
        <dbReference type="ARBA" id="ARBA00022475"/>
    </source>
</evidence>
<feature type="compositionally biased region" description="Acidic residues" evidence="8">
    <location>
        <begin position="195"/>
        <end position="206"/>
    </location>
</feature>
<keyword evidence="10" id="KW-1185">Reference proteome</keyword>
<dbReference type="RefSeq" id="WP_252423572.1">
    <property type="nucleotide sequence ID" value="NZ_JAMWMR010000005.1"/>
</dbReference>
<evidence type="ECO:0000256" key="8">
    <source>
        <dbReference type="SAM" id="MobiDB-lite"/>
    </source>
</evidence>
<keyword evidence="5 7" id="KW-0456">Lyase</keyword>
<organism evidence="9 10">
    <name type="scientific">Streptomyces macrolidinus</name>
    <dbReference type="NCBI Taxonomy" id="2952607"/>
    <lineage>
        <taxon>Bacteria</taxon>
        <taxon>Bacillati</taxon>
        <taxon>Actinomycetota</taxon>
        <taxon>Actinomycetes</taxon>
        <taxon>Kitasatosporales</taxon>
        <taxon>Streptomycetaceae</taxon>
        <taxon>Streptomyces</taxon>
    </lineage>
</organism>
<feature type="compositionally biased region" description="Pro residues" evidence="8">
    <location>
        <begin position="157"/>
        <end position="166"/>
    </location>
</feature>
<dbReference type="EC" id="4.2.2.29" evidence="7"/>
<dbReference type="HAMAP" id="MF_02065">
    <property type="entry name" value="MltG"/>
    <property type="match status" value="1"/>
</dbReference>
<dbReference type="PANTHER" id="PTHR30518:SF2">
    <property type="entry name" value="ENDOLYTIC MUREIN TRANSGLYCOSYLASE"/>
    <property type="match status" value="1"/>
</dbReference>
<gene>
    <name evidence="7 9" type="primary">mltG</name>
    <name evidence="9" type="ORF">NGF19_08215</name>
</gene>
<comment type="function">
    <text evidence="7">Functions as a peptidoglycan terminase that cleaves nascent peptidoglycan strands endolytically to terminate their elongation.</text>
</comment>
<feature type="transmembrane region" description="Helical" evidence="7">
    <location>
        <begin position="233"/>
        <end position="253"/>
    </location>
</feature>
<comment type="subcellular location">
    <subcellularLocation>
        <location evidence="7">Cell membrane</location>
        <topology evidence="7">Single-pass membrane protein</topology>
    </subcellularLocation>
</comment>
<keyword evidence="4 7" id="KW-0472">Membrane</keyword>
<keyword evidence="2 7" id="KW-0812">Transmembrane</keyword>
<evidence type="ECO:0000313" key="9">
    <source>
        <dbReference type="EMBL" id="MCN9240782.1"/>
    </source>
</evidence>
<protein>
    <recommendedName>
        <fullName evidence="7">Endolytic murein transglycosylase</fullName>
        <ecNumber evidence="7">4.2.2.29</ecNumber>
    </recommendedName>
    <alternativeName>
        <fullName evidence="7">Peptidoglycan lytic transglycosylase</fullName>
    </alternativeName>
    <alternativeName>
        <fullName evidence="7">Peptidoglycan polymerization terminase</fullName>
    </alternativeName>
</protein>
<dbReference type="PANTHER" id="PTHR30518">
    <property type="entry name" value="ENDOLYTIC MUREIN TRANSGLYCOSYLASE"/>
    <property type="match status" value="1"/>
</dbReference>
<evidence type="ECO:0000256" key="6">
    <source>
        <dbReference type="ARBA" id="ARBA00023316"/>
    </source>
</evidence>
<keyword evidence="1 7" id="KW-1003">Cell membrane</keyword>
<dbReference type="CDD" id="cd08010">
    <property type="entry name" value="MltG_like"/>
    <property type="match status" value="1"/>
</dbReference>
<comment type="similarity">
    <text evidence="7">Belongs to the transglycosylase MltG family.</text>
</comment>
<evidence type="ECO:0000313" key="10">
    <source>
        <dbReference type="Proteomes" id="UP001523219"/>
    </source>
</evidence>
<proteinExistence type="inferred from homology"/>
<reference evidence="9 10" key="1">
    <citation type="submission" date="2022-05" db="EMBL/GenBank/DDBJ databases">
        <title>Streptomyces sp. nov. RY43-2 isolated from soil of a peat swamp forest.</title>
        <authorList>
            <person name="Kanchanasin P."/>
            <person name="Tanasupawat S."/>
            <person name="Phongsopitanun W."/>
        </authorList>
    </citation>
    <scope>NUCLEOTIDE SEQUENCE [LARGE SCALE GENOMIC DNA]</scope>
    <source>
        <strain evidence="9 10">RY43-2</strain>
    </source>
</reference>
<feature type="compositionally biased region" description="Gly residues" evidence="8">
    <location>
        <begin position="135"/>
        <end position="148"/>
    </location>
</feature>
<feature type="site" description="Important for catalytic activity" evidence="7">
    <location>
        <position position="461"/>
    </location>
</feature>
<evidence type="ECO:0000256" key="2">
    <source>
        <dbReference type="ARBA" id="ARBA00022692"/>
    </source>
</evidence>
<feature type="compositionally biased region" description="Low complexity" evidence="8">
    <location>
        <begin position="64"/>
        <end position="107"/>
    </location>
</feature>
<dbReference type="Gene3D" id="3.30.1490.480">
    <property type="entry name" value="Endolytic murein transglycosylase"/>
    <property type="match status" value="1"/>
</dbReference>
<feature type="compositionally biased region" description="Gly residues" evidence="8">
    <location>
        <begin position="108"/>
        <end position="121"/>
    </location>
</feature>
<dbReference type="InterPro" id="IPR003770">
    <property type="entry name" value="MLTG-like"/>
</dbReference>
<keyword evidence="6 7" id="KW-0961">Cell wall biogenesis/degradation</keyword>
<comment type="catalytic activity">
    <reaction evidence="7">
        <text>a peptidoglycan chain = a peptidoglycan chain with N-acetyl-1,6-anhydromuramyl-[peptide] at the reducing end + a peptidoglycan chain with N-acetylglucosamine at the non-reducing end.</text>
        <dbReference type="EC" id="4.2.2.29"/>
    </reaction>
</comment>
<evidence type="ECO:0000256" key="5">
    <source>
        <dbReference type="ARBA" id="ARBA00023239"/>
    </source>
</evidence>
<dbReference type="EMBL" id="JAMWMR010000005">
    <property type="protein sequence ID" value="MCN9240782.1"/>
    <property type="molecule type" value="Genomic_DNA"/>
</dbReference>
<dbReference type="Proteomes" id="UP001523219">
    <property type="component" value="Unassembled WGS sequence"/>
</dbReference>
<comment type="caution">
    <text evidence="9">The sequence shown here is derived from an EMBL/GenBank/DDBJ whole genome shotgun (WGS) entry which is preliminary data.</text>
</comment>
<feature type="compositionally biased region" description="Gly residues" evidence="8">
    <location>
        <begin position="53"/>
        <end position="63"/>
    </location>
</feature>
<evidence type="ECO:0000256" key="3">
    <source>
        <dbReference type="ARBA" id="ARBA00022989"/>
    </source>
</evidence>
<accession>A0ABT0ZC32</accession>
<dbReference type="Pfam" id="PF02618">
    <property type="entry name" value="YceG"/>
    <property type="match status" value="1"/>
</dbReference>
<evidence type="ECO:0000256" key="7">
    <source>
        <dbReference type="HAMAP-Rule" id="MF_02065"/>
    </source>
</evidence>
<feature type="region of interest" description="Disordered" evidence="8">
    <location>
        <begin position="1"/>
        <end position="227"/>
    </location>
</feature>
<feature type="compositionally biased region" description="Low complexity" evidence="8">
    <location>
        <begin position="30"/>
        <end position="52"/>
    </location>
</feature>
<evidence type="ECO:0000256" key="4">
    <source>
        <dbReference type="ARBA" id="ARBA00023136"/>
    </source>
</evidence>
<sequence>MTEYGRGPGSEPWHPEDPLYGDGGWGGQQAHGAQSPYGGHPQQPQQQQQHYGDWGGGQSGGYDQGQQQYPQQYPGPYPGQGQDPYQQQGGQPYQQPGQQYPPQMQQGQGQGNGGWVGGGQGDVPYPGDPADPYGTQGGPQAGAHGGGQSDYYQSPEAYPPSEPQPSEPQRRRAEPEPETDWDPGPDRGEHAFFAGDDEDDGHDDEPDGRRGRAARRGRGGKEKKEKKGRSGSACLIVVLILGGGIGGIGYVGYQYYQSHFGSAPDYEGQGTSELVTVTIPRGAVGSTIGQALKKAGVVKSVDAFVAAQQANPRGNAIQAGTYTLHKHMSAASAVELMLSPQSKNNLIIAEGWRNAKIYEAIDERLKLKAGTTKGIAESKWKSLGLPDWANTDKDIKDPLEGFLYPSSYPVSKGMKPEDVLKQMVGMANEKYTEYGIKEKADSLDLQNPLQVLTVASLVQAEGRSKRDFEKVATVVYNRLKPDNTETNGLLDFDSTVNYLRGESKLGTGSVDDLRKIDDPYNTYRVKGLPPGPIDNPGEVAIKAALHPAKGNWYYFVAINGKTVFAETNAEQNRNREKYLEDQKQGQ</sequence>
<keyword evidence="3 7" id="KW-1133">Transmembrane helix</keyword>
<name>A0ABT0ZC32_9ACTN</name>
<dbReference type="NCBIfam" id="TIGR00247">
    <property type="entry name" value="endolytic transglycosylase MltG"/>
    <property type="match status" value="1"/>
</dbReference>